<feature type="transmembrane region" description="Helical" evidence="1">
    <location>
        <begin position="325"/>
        <end position="348"/>
    </location>
</feature>
<name>A0A098LD39_9BACT</name>
<protein>
    <recommendedName>
        <fullName evidence="4">TIGR04222 domain-containing membrane protein</fullName>
    </recommendedName>
</protein>
<dbReference type="eggNOG" id="COG4278">
    <property type="taxonomic scope" value="Bacteria"/>
</dbReference>
<dbReference type="AlphaFoldDB" id="A0A098LD39"/>
<accession>A0A098LD39</accession>
<comment type="caution">
    <text evidence="2">The sequence shown here is derived from an EMBL/GenBank/DDBJ whole genome shotgun (WGS) entry which is preliminary data.</text>
</comment>
<evidence type="ECO:0008006" key="4">
    <source>
        <dbReference type="Google" id="ProtNLM"/>
    </source>
</evidence>
<dbReference type="RefSeq" id="WP_045462252.1">
    <property type="nucleotide sequence ID" value="NZ_BBLT01000003.1"/>
</dbReference>
<feature type="transmembrane region" description="Helical" evidence="1">
    <location>
        <begin position="184"/>
        <end position="203"/>
    </location>
</feature>
<keyword evidence="3" id="KW-1185">Reference proteome</keyword>
<evidence type="ECO:0000313" key="2">
    <source>
        <dbReference type="EMBL" id="GAL84820.1"/>
    </source>
</evidence>
<dbReference type="OrthoDB" id="196672at2"/>
<feature type="transmembrane region" description="Helical" evidence="1">
    <location>
        <begin position="354"/>
        <end position="372"/>
    </location>
</feature>
<sequence length="460" mass="52477">MSIVFNTSLWKSVENFALDEPTDVYGFSTRLANENKWTINFAMSAILEYKKFMYLAATSDKMVSPSEIVDVVWHQHLVFTKSYNEFCNLLGRKIEHVPSTHNSKDHRKFAAAKERTKVIYEETFGKQPEEIWNYTDIYGPLSLPKASINLRTFLLIGIFAFVILATPCYYLFRPLVIQIGNPYYMWMLLLGCGASFSLLDFYNKRKQSEFLNKLPQYAFLKKLTPVELIYAENCDLSPFVDGIVSRMIEEDKINVSKKYRLKNKAKSVAENIYEFVVKETLKSHSRIKYNELLRLLKGRHVFSSIAGSMDAFQKYYIKSKFFGRLYYMNFAIISMVFMSGTVRLFTGISREKPVFWLVVFLIAYLILTIFFLKRLTKQILKETIPDFYKASTAHDHINIEDWDWKYFMAGPLLLAPTFISARNAGNESNSLGGDGSSSGCGSGGSSCGSSCSSCGGCGGD</sequence>
<gene>
    <name evidence="2" type="ORF">MYP_2048</name>
</gene>
<dbReference type="EMBL" id="BBLT01000003">
    <property type="protein sequence ID" value="GAL84820.1"/>
    <property type="molecule type" value="Genomic_DNA"/>
</dbReference>
<keyword evidence="1" id="KW-0812">Transmembrane</keyword>
<proteinExistence type="predicted"/>
<dbReference type="Proteomes" id="UP000030185">
    <property type="component" value="Unassembled WGS sequence"/>
</dbReference>
<reference evidence="2 3" key="1">
    <citation type="submission" date="2014-09" db="EMBL/GenBank/DDBJ databases">
        <title>Sporocytophaga myxococcoides PG-01 genome sequencing.</title>
        <authorList>
            <person name="Liu L."/>
            <person name="Gao P.J."/>
            <person name="Chen G.J."/>
            <person name="Wang L.S."/>
        </authorList>
    </citation>
    <scope>NUCLEOTIDE SEQUENCE [LARGE SCALE GENOMIC DNA]</scope>
    <source>
        <strain evidence="2 3">PG-01</strain>
    </source>
</reference>
<organism evidence="2 3">
    <name type="scientific">Sporocytophaga myxococcoides</name>
    <dbReference type="NCBI Taxonomy" id="153721"/>
    <lineage>
        <taxon>Bacteria</taxon>
        <taxon>Pseudomonadati</taxon>
        <taxon>Bacteroidota</taxon>
        <taxon>Cytophagia</taxon>
        <taxon>Cytophagales</taxon>
        <taxon>Cytophagaceae</taxon>
        <taxon>Sporocytophaga</taxon>
    </lineage>
</organism>
<feature type="transmembrane region" description="Helical" evidence="1">
    <location>
        <begin position="153"/>
        <end position="172"/>
    </location>
</feature>
<keyword evidence="1" id="KW-1133">Transmembrane helix</keyword>
<evidence type="ECO:0000313" key="3">
    <source>
        <dbReference type="Proteomes" id="UP000030185"/>
    </source>
</evidence>
<dbReference type="STRING" id="153721.MYP_2048"/>
<keyword evidence="1" id="KW-0472">Membrane</keyword>
<evidence type="ECO:0000256" key="1">
    <source>
        <dbReference type="SAM" id="Phobius"/>
    </source>
</evidence>